<dbReference type="InterPro" id="IPR036188">
    <property type="entry name" value="FAD/NAD-bd_sf"/>
</dbReference>
<dbReference type="Proteomes" id="UP000000450">
    <property type="component" value="Chromosome"/>
</dbReference>
<comment type="cofactor">
    <cofactor evidence="1 5">
        <name>FAD</name>
        <dbReference type="ChEBI" id="CHEBI:57692"/>
    </cofactor>
</comment>
<evidence type="ECO:0000259" key="6">
    <source>
        <dbReference type="PROSITE" id="PS00624"/>
    </source>
</evidence>
<keyword evidence="4 5" id="KW-0274">FAD</keyword>
<dbReference type="PANTHER" id="PTHR11552">
    <property type="entry name" value="GLUCOSE-METHANOL-CHOLINE GMC OXIDOREDUCTASE"/>
    <property type="match status" value="1"/>
</dbReference>
<evidence type="ECO:0000256" key="3">
    <source>
        <dbReference type="ARBA" id="ARBA00022630"/>
    </source>
</evidence>
<feature type="binding site" evidence="5">
    <location>
        <position position="236"/>
    </location>
    <ligand>
        <name>FAD</name>
        <dbReference type="ChEBI" id="CHEBI:57692"/>
    </ligand>
</feature>
<dbReference type="Gene3D" id="3.30.560.10">
    <property type="entry name" value="Glucose Oxidase, domain 3"/>
    <property type="match status" value="1"/>
</dbReference>
<evidence type="ECO:0000256" key="1">
    <source>
        <dbReference type="ARBA" id="ARBA00001974"/>
    </source>
</evidence>
<feature type="binding site" evidence="5">
    <location>
        <position position="85"/>
    </location>
    <ligand>
        <name>FAD</name>
        <dbReference type="ChEBI" id="CHEBI:57692"/>
    </ligand>
</feature>
<protein>
    <submittedName>
        <fullName evidence="7">Glucose-methanol-choline oxidoreductase</fullName>
    </submittedName>
</protein>
<reference evidence="7 8" key="1">
    <citation type="journal article" date="2010" name="J. Bacteriol.">
        <title>Completed genome sequence of the anaerobic iron-oxidizing bacterium Acidovorax ebreus strain TPSY.</title>
        <authorList>
            <person name="Byrne-Bailey K.G."/>
            <person name="Weber K.A."/>
            <person name="Chair A.H."/>
            <person name="Bose S."/>
            <person name="Knox T."/>
            <person name="Spanbauer T.L."/>
            <person name="Chertkov O."/>
            <person name="Coates J.D."/>
        </authorList>
    </citation>
    <scope>NUCLEOTIDE SEQUENCE [LARGE SCALE GENOMIC DNA]</scope>
    <source>
        <strain evidence="7 8">TPSY</strain>
    </source>
</reference>
<dbReference type="RefSeq" id="WP_012655340.1">
    <property type="nucleotide sequence ID" value="NC_011992.1"/>
</dbReference>
<dbReference type="PIRSF" id="PIRSF000137">
    <property type="entry name" value="Alcohol_oxidase"/>
    <property type="match status" value="1"/>
</dbReference>
<gene>
    <name evidence="7" type="ordered locus">Dtpsy_0243</name>
</gene>
<dbReference type="EMBL" id="CP001392">
    <property type="protein sequence ID" value="ACM31727.1"/>
    <property type="molecule type" value="Genomic_DNA"/>
</dbReference>
<dbReference type="GO" id="GO:0050660">
    <property type="term" value="F:flavin adenine dinucleotide binding"/>
    <property type="evidence" value="ECO:0007669"/>
    <property type="project" value="InterPro"/>
</dbReference>
<accession>A0A9J9Q5G6</accession>
<dbReference type="Pfam" id="PF05199">
    <property type="entry name" value="GMC_oxred_C"/>
    <property type="match status" value="1"/>
</dbReference>
<evidence type="ECO:0000256" key="5">
    <source>
        <dbReference type="PIRSR" id="PIRSR000137-2"/>
    </source>
</evidence>
<proteinExistence type="inferred from homology"/>
<dbReference type="InterPro" id="IPR012132">
    <property type="entry name" value="GMC_OxRdtase"/>
</dbReference>
<comment type="similarity">
    <text evidence="2">Belongs to the GMC oxidoreductase family.</text>
</comment>
<name>A0A9J9Q5G6_ACIET</name>
<feature type="domain" description="Glucose-methanol-choline oxidoreductase N-terminal" evidence="6">
    <location>
        <begin position="276"/>
        <end position="290"/>
    </location>
</feature>
<dbReference type="KEGG" id="dia:Dtpsy_0243"/>
<evidence type="ECO:0000313" key="8">
    <source>
        <dbReference type="Proteomes" id="UP000000450"/>
    </source>
</evidence>
<dbReference type="Gene3D" id="3.50.50.60">
    <property type="entry name" value="FAD/NAD(P)-binding domain"/>
    <property type="match status" value="1"/>
</dbReference>
<evidence type="ECO:0000256" key="4">
    <source>
        <dbReference type="ARBA" id="ARBA00022827"/>
    </source>
</evidence>
<evidence type="ECO:0000256" key="2">
    <source>
        <dbReference type="ARBA" id="ARBA00010790"/>
    </source>
</evidence>
<dbReference type="SUPFAM" id="SSF51905">
    <property type="entry name" value="FAD/NAD(P)-binding domain"/>
    <property type="match status" value="1"/>
</dbReference>
<organism evidence="7 8">
    <name type="scientific">Acidovorax ebreus (strain TPSY)</name>
    <name type="common">Diaphorobacter sp. (strain TPSY)</name>
    <dbReference type="NCBI Taxonomy" id="535289"/>
    <lineage>
        <taxon>Bacteria</taxon>
        <taxon>Pseudomonadati</taxon>
        <taxon>Pseudomonadota</taxon>
        <taxon>Betaproteobacteria</taxon>
        <taxon>Burkholderiales</taxon>
        <taxon>Comamonadaceae</taxon>
        <taxon>Diaphorobacter</taxon>
    </lineage>
</organism>
<dbReference type="PROSITE" id="PS00624">
    <property type="entry name" value="GMC_OXRED_2"/>
    <property type="match status" value="1"/>
</dbReference>
<dbReference type="SUPFAM" id="SSF54373">
    <property type="entry name" value="FAD-linked reductases, C-terminal domain"/>
    <property type="match status" value="1"/>
</dbReference>
<dbReference type="Pfam" id="PF00732">
    <property type="entry name" value="GMC_oxred_N"/>
    <property type="match status" value="1"/>
</dbReference>
<dbReference type="PANTHER" id="PTHR11552:SF147">
    <property type="entry name" value="CHOLINE DEHYDROGENASE, MITOCHONDRIAL"/>
    <property type="match status" value="1"/>
</dbReference>
<dbReference type="AlphaFoldDB" id="A0A9J9Q5G6"/>
<dbReference type="InterPro" id="IPR007867">
    <property type="entry name" value="GMC_OxRtase_C"/>
</dbReference>
<keyword evidence="3" id="KW-0285">Flavoprotein</keyword>
<dbReference type="GO" id="GO:0016614">
    <property type="term" value="F:oxidoreductase activity, acting on CH-OH group of donors"/>
    <property type="evidence" value="ECO:0007669"/>
    <property type="project" value="InterPro"/>
</dbReference>
<sequence length="564" mass="62241">MSDTTFDYIIIGGGTAGALLANRLSADPKNRVLLVEAGRRDDYHWIHIPVGYLYCIGNPRTDWLYHTEADTGLNGRSLRYPRGKVLGGCSSINGMIYMRGQARDYDQWAQITGDDAWRWDSVLPAFRRHEDHWRLDQPEGVNENFKRLHGSKSTGSSGEWRVEKQRLRWDILDAFAQAAQQAGIPATDDFNRGTNEGVGYFEVNQKNGWRWNTAKAFLRPTCYGRPNFEMWTSAQVTRLILDRQPDGSLRCTGVQVWTGEEMVTAHAQQEVILSAGAVNSPQILQLSGIGPGALLQRHGIDIQADLPGVGANLQDHLQIRAVYKVQGVPTLNMLAGNLLGKARIGLEYAFKRSGPMSMAPSQLGAFTRSQPDLPHPNLEYHVQPLSLEAFGEPLHRFPAFTASVCNLNPTSRGTIQIKSPDFRTAPAIAPNYLSTPEDRQVAADSLRVTRRIVAQPALAPYQPEEYKPGPQYQSDEDLARLAGDIATTIFHPVGTTRMGRLDDPQAVLDARLRVRDGRGGVVAGLRVVDAGAMPTITSGNTNAPTLMMAEMAAQWIRSEARAPV</sequence>
<evidence type="ECO:0000313" key="7">
    <source>
        <dbReference type="EMBL" id="ACM31727.1"/>
    </source>
</evidence>
<keyword evidence="8" id="KW-1185">Reference proteome</keyword>
<dbReference type="InterPro" id="IPR000172">
    <property type="entry name" value="GMC_OxRdtase_N"/>
</dbReference>